<dbReference type="Pfam" id="PF05685">
    <property type="entry name" value="Uma2"/>
    <property type="match status" value="1"/>
</dbReference>
<dbReference type="EMBL" id="CP108164">
    <property type="protein sequence ID" value="WTQ81266.1"/>
    <property type="molecule type" value="Genomic_DNA"/>
</dbReference>
<proteinExistence type="predicted"/>
<name>A0ABZ1KRX4_STRAH</name>
<dbReference type="SUPFAM" id="SSF52980">
    <property type="entry name" value="Restriction endonuclease-like"/>
    <property type="match status" value="1"/>
</dbReference>
<evidence type="ECO:0000259" key="1">
    <source>
        <dbReference type="Pfam" id="PF05685"/>
    </source>
</evidence>
<dbReference type="Proteomes" id="UP001622557">
    <property type="component" value="Chromosome"/>
</dbReference>
<dbReference type="InterPro" id="IPR011335">
    <property type="entry name" value="Restrct_endonuc-II-like"/>
</dbReference>
<keyword evidence="2" id="KW-0255">Endonuclease</keyword>
<dbReference type="PANTHER" id="PTHR35400">
    <property type="entry name" value="SLR1083 PROTEIN"/>
    <property type="match status" value="1"/>
</dbReference>
<evidence type="ECO:0000313" key="3">
    <source>
        <dbReference type="Proteomes" id="UP001622557"/>
    </source>
</evidence>
<gene>
    <name evidence="2" type="ORF">OG350_13410</name>
</gene>
<dbReference type="GO" id="GO:0004519">
    <property type="term" value="F:endonuclease activity"/>
    <property type="evidence" value="ECO:0007669"/>
    <property type="project" value="UniProtKB-KW"/>
</dbReference>
<organism evidence="2 3">
    <name type="scientific">Streptomyces achromogenes</name>
    <dbReference type="NCBI Taxonomy" id="67255"/>
    <lineage>
        <taxon>Bacteria</taxon>
        <taxon>Bacillati</taxon>
        <taxon>Actinomycetota</taxon>
        <taxon>Actinomycetes</taxon>
        <taxon>Kitasatosporales</taxon>
        <taxon>Streptomycetaceae</taxon>
        <taxon>Streptomyces</taxon>
    </lineage>
</organism>
<dbReference type="PANTHER" id="PTHR35400:SF3">
    <property type="entry name" value="SLL1072 PROTEIN"/>
    <property type="match status" value="1"/>
</dbReference>
<accession>A0ABZ1KRX4</accession>
<keyword evidence="3" id="KW-1185">Reference proteome</keyword>
<dbReference type="InterPro" id="IPR012296">
    <property type="entry name" value="Nuclease_put_TT1808"/>
</dbReference>
<keyword evidence="2" id="KW-0540">Nuclease</keyword>
<sequence>MKDHQLIEFFLGLRPPEGARAELLRRTIFITPPPDVVHDENLAAVVDQLPRTRGAPLGNRPVDMLEDVSVPVPDAVVVEHDALAPGSMVPSASVAGVVEVVSRRSVERDYAVKPSIYAAAGVPAYLIVDPLAGLCLLLAEPAGEGEYAGYRWQRGAEFGERMPLEPFGVALDTTGFGRHKNVRPHRYP</sequence>
<protein>
    <submittedName>
        <fullName evidence="2">Uma2 family endonuclease</fullName>
    </submittedName>
</protein>
<dbReference type="RefSeq" id="WP_405447270.1">
    <property type="nucleotide sequence ID" value="NZ_CP108164.1"/>
</dbReference>
<reference evidence="2 3" key="1">
    <citation type="submission" date="2022-10" db="EMBL/GenBank/DDBJ databases">
        <title>The complete genomes of actinobacterial strains from the NBC collection.</title>
        <authorList>
            <person name="Joergensen T.S."/>
            <person name="Alvarez Arevalo M."/>
            <person name="Sterndorff E.B."/>
            <person name="Faurdal D."/>
            <person name="Vuksanovic O."/>
            <person name="Mourched A.-S."/>
            <person name="Charusanti P."/>
            <person name="Shaw S."/>
            <person name="Blin K."/>
            <person name="Weber T."/>
        </authorList>
    </citation>
    <scope>NUCLEOTIDE SEQUENCE [LARGE SCALE GENOMIC DNA]</scope>
    <source>
        <strain evidence="2 3">NBC_00156</strain>
    </source>
</reference>
<dbReference type="InterPro" id="IPR008538">
    <property type="entry name" value="Uma2"/>
</dbReference>
<dbReference type="GeneID" id="97281438"/>
<evidence type="ECO:0000313" key="2">
    <source>
        <dbReference type="EMBL" id="WTQ81266.1"/>
    </source>
</evidence>
<feature type="domain" description="Putative restriction endonuclease" evidence="1">
    <location>
        <begin position="13"/>
        <end position="164"/>
    </location>
</feature>
<dbReference type="Gene3D" id="3.90.1570.10">
    <property type="entry name" value="tt1808, chain A"/>
    <property type="match status" value="1"/>
</dbReference>
<keyword evidence="2" id="KW-0378">Hydrolase</keyword>